<evidence type="ECO:0000256" key="2">
    <source>
        <dbReference type="ARBA" id="ARBA00023125"/>
    </source>
</evidence>
<feature type="compositionally biased region" description="Polar residues" evidence="5">
    <location>
        <begin position="117"/>
        <end position="143"/>
    </location>
</feature>
<sequence>MLTLLDNSDASNMRDTFQDIFHGNFSSGVESQYVLDVFEEFDQGDPPRASQDEFFLDYESFLPSNEGQQDQWQQGSPVTHDSQDWTDAFAATVPRRSPPPGEYLVSENNDQDVALSGSSEALTSHARSGSTFQSLEASDTQDAGSAGDDSVIADKAPTTFRRPRKQNQSCDQCRHGKRACTLPRDITIQMQKPLAPCSTCKVRGLECTATWLESKRSMQASRKRSRKSTSLCETTQTTDDLASRSKPTKSTTGALHVGMVASLSASNVDLTRQFSAREMCAQYLNLHIDVCDMPMAHSLLQGSMPARYSSGLAALTPLCCPVSMCPYMERAEEWTRSCWNIDFDSRTLASVGPRLFRTVGVLDSIFEHRSAGSCSASMAARDASINEAYKWVAAATATQFAIAGNASNHGRETPAKVPRSKIRDIAYTTWLTARQVLFENISAMGSFRLALSLFLFALVQPPDVGNRRVKFNEDVKYAFCEGNRRLETLCSQARLCLRYGEDSSMHFCHWNVRKSVQGSDPAHSLSSDVKENISELIGAVEWLVTMTNAMQIVISNGAIGRLPGLPHSDHSSPEFGCDDNVQEEDMDVLQVTRPCEEGIQDPAVDDHQGEDLTTLCKKGALEESMLKTMRRSAFIVILLWKTLAHLVVATDTVDARDLDCTKVRKIYTSAVTLIRLWRSTFGPFDSSTVMSFRTLQPGTRVAIAYCLNDGDLGVLYFYDIAQRLKAKLAVSPRSSTMEALAEELRSTSTFRTKERIASATQISHQSSGSKDTFSPGFEGTQGLKAHIQDIAAHPCPALVVQAHKLAAKAFADDLHPLIARKDWNRGSRMIEGFHTCMDGLQELQQTLVTLPDWSDDEND</sequence>
<dbReference type="GO" id="GO:0003677">
    <property type="term" value="F:DNA binding"/>
    <property type="evidence" value="ECO:0007669"/>
    <property type="project" value="UniProtKB-KW"/>
</dbReference>
<dbReference type="InterPro" id="IPR036864">
    <property type="entry name" value="Zn2-C6_fun-type_DNA-bd_sf"/>
</dbReference>
<evidence type="ECO:0000256" key="1">
    <source>
        <dbReference type="ARBA" id="ARBA00023015"/>
    </source>
</evidence>
<gene>
    <name evidence="7" type="ORF">H2204_003344</name>
</gene>
<evidence type="ECO:0000256" key="3">
    <source>
        <dbReference type="ARBA" id="ARBA00023163"/>
    </source>
</evidence>
<feature type="region of interest" description="Disordered" evidence="5">
    <location>
        <begin position="117"/>
        <end position="174"/>
    </location>
</feature>
<evidence type="ECO:0000256" key="4">
    <source>
        <dbReference type="ARBA" id="ARBA00023242"/>
    </source>
</evidence>
<dbReference type="InterPro" id="IPR001138">
    <property type="entry name" value="Zn2Cys6_DnaBD"/>
</dbReference>
<dbReference type="EMBL" id="JAPDRN010000015">
    <property type="protein sequence ID" value="KAJ9640119.1"/>
    <property type="molecule type" value="Genomic_DNA"/>
</dbReference>
<feature type="domain" description="Zn(2)-C6 fungal-type" evidence="6">
    <location>
        <begin position="169"/>
        <end position="209"/>
    </location>
</feature>
<dbReference type="Proteomes" id="UP001172681">
    <property type="component" value="Unassembled WGS sequence"/>
</dbReference>
<dbReference type="PROSITE" id="PS50048">
    <property type="entry name" value="ZN2_CY6_FUNGAL_2"/>
    <property type="match status" value="1"/>
</dbReference>
<dbReference type="Gene3D" id="4.10.240.10">
    <property type="entry name" value="Zn(2)-C6 fungal-type DNA-binding domain"/>
    <property type="match status" value="1"/>
</dbReference>
<keyword evidence="1" id="KW-0805">Transcription regulation</keyword>
<organism evidence="7 8">
    <name type="scientific">Knufia peltigerae</name>
    <dbReference type="NCBI Taxonomy" id="1002370"/>
    <lineage>
        <taxon>Eukaryota</taxon>
        <taxon>Fungi</taxon>
        <taxon>Dikarya</taxon>
        <taxon>Ascomycota</taxon>
        <taxon>Pezizomycotina</taxon>
        <taxon>Eurotiomycetes</taxon>
        <taxon>Chaetothyriomycetidae</taxon>
        <taxon>Chaetothyriales</taxon>
        <taxon>Trichomeriaceae</taxon>
        <taxon>Knufia</taxon>
    </lineage>
</organism>
<keyword evidence="4" id="KW-0539">Nucleus</keyword>
<evidence type="ECO:0000259" key="6">
    <source>
        <dbReference type="PROSITE" id="PS50048"/>
    </source>
</evidence>
<keyword evidence="8" id="KW-1185">Reference proteome</keyword>
<feature type="region of interest" description="Disordered" evidence="5">
    <location>
        <begin position="216"/>
        <end position="250"/>
    </location>
</feature>
<reference evidence="7" key="1">
    <citation type="submission" date="2022-10" db="EMBL/GenBank/DDBJ databases">
        <title>Culturing micro-colonial fungi from biological soil crusts in the Mojave desert and describing Neophaeococcomyces mojavensis, and introducing the new genera and species Taxawa tesnikishii.</title>
        <authorList>
            <person name="Kurbessoian T."/>
            <person name="Stajich J.E."/>
        </authorList>
    </citation>
    <scope>NUCLEOTIDE SEQUENCE</scope>
    <source>
        <strain evidence="7">TK_35</strain>
    </source>
</reference>
<evidence type="ECO:0000313" key="8">
    <source>
        <dbReference type="Proteomes" id="UP001172681"/>
    </source>
</evidence>
<keyword evidence="2" id="KW-0238">DNA-binding</keyword>
<name>A0AA38Y959_9EURO</name>
<comment type="caution">
    <text evidence="7">The sequence shown here is derived from an EMBL/GenBank/DDBJ whole genome shotgun (WGS) entry which is preliminary data.</text>
</comment>
<protein>
    <recommendedName>
        <fullName evidence="6">Zn(2)-C6 fungal-type domain-containing protein</fullName>
    </recommendedName>
</protein>
<proteinExistence type="predicted"/>
<feature type="compositionally biased region" description="Polar residues" evidence="5">
    <location>
        <begin position="228"/>
        <end position="240"/>
    </location>
</feature>
<evidence type="ECO:0000256" key="5">
    <source>
        <dbReference type="SAM" id="MobiDB-lite"/>
    </source>
</evidence>
<dbReference type="GO" id="GO:0000981">
    <property type="term" value="F:DNA-binding transcription factor activity, RNA polymerase II-specific"/>
    <property type="evidence" value="ECO:0007669"/>
    <property type="project" value="InterPro"/>
</dbReference>
<dbReference type="GO" id="GO:0008270">
    <property type="term" value="F:zinc ion binding"/>
    <property type="evidence" value="ECO:0007669"/>
    <property type="project" value="InterPro"/>
</dbReference>
<dbReference type="CDD" id="cd00067">
    <property type="entry name" value="GAL4"/>
    <property type="match status" value="1"/>
</dbReference>
<keyword evidence="3" id="KW-0804">Transcription</keyword>
<evidence type="ECO:0000313" key="7">
    <source>
        <dbReference type="EMBL" id="KAJ9640119.1"/>
    </source>
</evidence>
<accession>A0AA38Y959</accession>
<dbReference type="SUPFAM" id="SSF57701">
    <property type="entry name" value="Zn2/Cys6 DNA-binding domain"/>
    <property type="match status" value="1"/>
</dbReference>
<dbReference type="AlphaFoldDB" id="A0AA38Y959"/>